<evidence type="ECO:0000313" key="4">
    <source>
        <dbReference type="EMBL" id="CAF0903194.1"/>
    </source>
</evidence>
<organism evidence="4 5">
    <name type="scientific">Brachionus calyciflorus</name>
    <dbReference type="NCBI Taxonomy" id="104777"/>
    <lineage>
        <taxon>Eukaryota</taxon>
        <taxon>Metazoa</taxon>
        <taxon>Spiralia</taxon>
        <taxon>Gnathifera</taxon>
        <taxon>Rotifera</taxon>
        <taxon>Eurotatoria</taxon>
        <taxon>Monogononta</taxon>
        <taxon>Pseudotrocha</taxon>
        <taxon>Ploima</taxon>
        <taxon>Brachionidae</taxon>
        <taxon>Brachionus</taxon>
    </lineage>
</organism>
<accession>A0A813ZS88</accession>
<dbReference type="InterPro" id="IPR024586">
    <property type="entry name" value="DnaJ-like_C11_C"/>
</dbReference>
<protein>
    <recommendedName>
        <fullName evidence="6">DnaJ-like protein C11 C-terminal domain-containing protein</fullName>
    </recommendedName>
</protein>
<dbReference type="OrthoDB" id="18010at2759"/>
<dbReference type="GO" id="GO:0005739">
    <property type="term" value="C:mitochondrion"/>
    <property type="evidence" value="ECO:0007669"/>
    <property type="project" value="GOC"/>
</dbReference>
<sequence length="368" mass="41814">MLPSLLKLKTTLGSHPGFSANIYKRLTQKCNGSLNGIFRYKNGSLAPIAIGTINYQLDTHLIGQLQYKTSLNFASSHMSTALVYEKENLSANVRFQLGLKNTFVAAQVARKFLDLDLKLKSSVQYGFLGFTFSYGIEKQITQFSKVDASMVINTLAGVALHIELERGLQKFVVPIHLSREVVPSAIFYGTVTPVICFYVVKKMLIDPYIRDKEEKEAQIKQERLRSELLERKRLALAAQNLMKETVTRNIEKEGPNGLVITRALYGKLRDEDKDGTRNVLENEKLVDVTIPLQFLVKDHTLQILNDQPKSNLEGFYDPCIGETKVLFIQYKYNGEPYETTLTDDQIIRLPKASHKTQWWSRPFSAVRS</sequence>
<comment type="caution">
    <text evidence="4">The sequence shown here is derived from an EMBL/GenBank/DDBJ whole genome shotgun (WGS) entry which is preliminary data.</text>
</comment>
<name>A0A813ZS88_9BILA</name>
<dbReference type="EMBL" id="CAJNOC010001957">
    <property type="protein sequence ID" value="CAF0903194.1"/>
    <property type="molecule type" value="Genomic_DNA"/>
</dbReference>
<dbReference type="InterPro" id="IPR055225">
    <property type="entry name" value="DNAJC11-like_beta-barrel"/>
</dbReference>
<dbReference type="PANTHER" id="PTHR44157">
    <property type="entry name" value="DNAJ HOMOLOG SUBFAMILY C MEMBER 11"/>
    <property type="match status" value="1"/>
</dbReference>
<dbReference type="InterPro" id="IPR052243">
    <property type="entry name" value="Mito_inner_membrane_organizer"/>
</dbReference>
<proteinExistence type="predicted"/>
<dbReference type="GO" id="GO:0042407">
    <property type="term" value="P:cristae formation"/>
    <property type="evidence" value="ECO:0007669"/>
    <property type="project" value="TreeGrafter"/>
</dbReference>
<dbReference type="Proteomes" id="UP000663879">
    <property type="component" value="Unassembled WGS sequence"/>
</dbReference>
<keyword evidence="5" id="KW-1185">Reference proteome</keyword>
<feature type="domain" description="DnaJ-like protein C11 C-terminal" evidence="2">
    <location>
        <begin position="220"/>
        <end position="350"/>
    </location>
</feature>
<feature type="domain" description="DNAJC11-like beta-barrel" evidence="3">
    <location>
        <begin position="11"/>
        <end position="171"/>
    </location>
</feature>
<dbReference type="AlphaFoldDB" id="A0A813ZS88"/>
<evidence type="ECO:0008006" key="6">
    <source>
        <dbReference type="Google" id="ProtNLM"/>
    </source>
</evidence>
<evidence type="ECO:0000313" key="5">
    <source>
        <dbReference type="Proteomes" id="UP000663879"/>
    </source>
</evidence>
<evidence type="ECO:0000259" key="3">
    <source>
        <dbReference type="Pfam" id="PF22774"/>
    </source>
</evidence>
<dbReference type="Pfam" id="PF22774">
    <property type="entry name" value="DNAJC11_beta-barrel"/>
    <property type="match status" value="1"/>
</dbReference>
<keyword evidence="1" id="KW-0143">Chaperone</keyword>
<reference evidence="4" key="1">
    <citation type="submission" date="2021-02" db="EMBL/GenBank/DDBJ databases">
        <authorList>
            <person name="Nowell W R."/>
        </authorList>
    </citation>
    <scope>NUCLEOTIDE SEQUENCE</scope>
    <source>
        <strain evidence="4">Ploen Becks lab</strain>
    </source>
</reference>
<dbReference type="Pfam" id="PF11875">
    <property type="entry name" value="DnaJ-like_C11_C"/>
    <property type="match status" value="1"/>
</dbReference>
<evidence type="ECO:0000259" key="2">
    <source>
        <dbReference type="Pfam" id="PF11875"/>
    </source>
</evidence>
<evidence type="ECO:0000256" key="1">
    <source>
        <dbReference type="ARBA" id="ARBA00023186"/>
    </source>
</evidence>
<gene>
    <name evidence="4" type="ORF">OXX778_LOCUS11506</name>
</gene>
<dbReference type="PANTHER" id="PTHR44157:SF1">
    <property type="entry name" value="DNAJ HOMOLOG SUBFAMILY C MEMBER 11"/>
    <property type="match status" value="1"/>
</dbReference>